<dbReference type="OrthoDB" id="514183at2759"/>
<dbReference type="SUPFAM" id="SSF46458">
    <property type="entry name" value="Globin-like"/>
    <property type="match status" value="1"/>
</dbReference>
<evidence type="ECO:0000256" key="2">
    <source>
        <dbReference type="ARBA" id="ARBA00022617"/>
    </source>
</evidence>
<evidence type="ECO:0000313" key="6">
    <source>
        <dbReference type="Proteomes" id="UP001153069"/>
    </source>
</evidence>
<comment type="caution">
    <text evidence="5">The sequence shown here is derived from an EMBL/GenBank/DDBJ whole genome shotgun (WGS) entry which is preliminary data.</text>
</comment>
<reference evidence="5" key="1">
    <citation type="submission" date="2020-06" db="EMBL/GenBank/DDBJ databases">
        <authorList>
            <consortium name="Plant Systems Biology data submission"/>
        </authorList>
    </citation>
    <scope>NUCLEOTIDE SEQUENCE</scope>
    <source>
        <strain evidence="5">D6</strain>
    </source>
</reference>
<name>A0A9N8HLW5_9STRA</name>
<dbReference type="Pfam" id="PF01152">
    <property type="entry name" value="Bac_globin"/>
    <property type="match status" value="1"/>
</dbReference>
<dbReference type="InterPro" id="IPR001486">
    <property type="entry name" value="Hemoglobin_trunc"/>
</dbReference>
<dbReference type="GO" id="GO:0019825">
    <property type="term" value="F:oxygen binding"/>
    <property type="evidence" value="ECO:0007669"/>
    <property type="project" value="InterPro"/>
</dbReference>
<dbReference type="GO" id="GO:0046872">
    <property type="term" value="F:metal ion binding"/>
    <property type="evidence" value="ECO:0007669"/>
    <property type="project" value="UniProtKB-KW"/>
</dbReference>
<dbReference type="GO" id="GO:0020037">
    <property type="term" value="F:heme binding"/>
    <property type="evidence" value="ECO:0007669"/>
    <property type="project" value="InterPro"/>
</dbReference>
<accession>A0A9N8HLW5</accession>
<sequence length="175" mass="20343">MSTYALHHSALERRRVMLQKLGGDAKRREAIDIFYKKQMEDERLLNFFEGTDIEIIKWHQFNLMSIAFTAVPRTFDVSSLLLTRHRSLFDAGLDESHFDIVAKHFTDTLEEMNVDAELIKEALDVVTPLRNIFQEGARQAKKRKETAEFRGRLKKLAFVAIAAALMVRYARNNKK</sequence>
<keyword evidence="3" id="KW-0479">Metal-binding</keyword>
<evidence type="ECO:0000256" key="4">
    <source>
        <dbReference type="ARBA" id="ARBA00023004"/>
    </source>
</evidence>
<evidence type="ECO:0000313" key="5">
    <source>
        <dbReference type="EMBL" id="CAB9517315.1"/>
    </source>
</evidence>
<keyword evidence="6" id="KW-1185">Reference proteome</keyword>
<dbReference type="CDD" id="cd00454">
    <property type="entry name" value="TrHb1_N"/>
    <property type="match status" value="1"/>
</dbReference>
<dbReference type="InterPro" id="IPR009050">
    <property type="entry name" value="Globin-like_sf"/>
</dbReference>
<gene>
    <name evidence="5" type="ORF">SEMRO_848_G210400.1</name>
</gene>
<dbReference type="EMBL" id="CAICTM010000847">
    <property type="protein sequence ID" value="CAB9517315.1"/>
    <property type="molecule type" value="Genomic_DNA"/>
</dbReference>
<keyword evidence="4" id="KW-0408">Iron</keyword>
<protein>
    <submittedName>
        <fullName evidence="5">Group 1 truncated hemoglobin</fullName>
    </submittedName>
</protein>
<keyword evidence="2" id="KW-0349">Heme</keyword>
<dbReference type="AlphaFoldDB" id="A0A9N8HLW5"/>
<proteinExistence type="predicted"/>
<evidence type="ECO:0000256" key="3">
    <source>
        <dbReference type="ARBA" id="ARBA00022723"/>
    </source>
</evidence>
<dbReference type="Proteomes" id="UP001153069">
    <property type="component" value="Unassembled WGS sequence"/>
</dbReference>
<organism evidence="5 6">
    <name type="scientific">Seminavis robusta</name>
    <dbReference type="NCBI Taxonomy" id="568900"/>
    <lineage>
        <taxon>Eukaryota</taxon>
        <taxon>Sar</taxon>
        <taxon>Stramenopiles</taxon>
        <taxon>Ochrophyta</taxon>
        <taxon>Bacillariophyta</taxon>
        <taxon>Bacillariophyceae</taxon>
        <taxon>Bacillariophycidae</taxon>
        <taxon>Naviculales</taxon>
        <taxon>Naviculaceae</taxon>
        <taxon>Seminavis</taxon>
    </lineage>
</organism>
<dbReference type="Gene3D" id="1.10.490.10">
    <property type="entry name" value="Globins"/>
    <property type="match status" value="1"/>
</dbReference>
<evidence type="ECO:0000256" key="1">
    <source>
        <dbReference type="ARBA" id="ARBA00022448"/>
    </source>
</evidence>
<keyword evidence="1" id="KW-0813">Transport</keyword>
<dbReference type="InterPro" id="IPR012292">
    <property type="entry name" value="Globin/Proto"/>
</dbReference>